<reference evidence="1 2" key="1">
    <citation type="journal article" date="2019" name="Sci. Rep.">
        <title>Orb-weaving spider Araneus ventricosus genome elucidates the spidroin gene catalogue.</title>
        <authorList>
            <person name="Kono N."/>
            <person name="Nakamura H."/>
            <person name="Ohtoshi R."/>
            <person name="Moran D.A.P."/>
            <person name="Shinohara A."/>
            <person name="Yoshida Y."/>
            <person name="Fujiwara M."/>
            <person name="Mori M."/>
            <person name="Tomita M."/>
            <person name="Arakawa K."/>
        </authorList>
    </citation>
    <scope>NUCLEOTIDE SEQUENCE [LARGE SCALE GENOMIC DNA]</scope>
</reference>
<protein>
    <submittedName>
        <fullName evidence="1">Uncharacterized protein</fullName>
    </submittedName>
</protein>
<accession>A0A4Y2SHY2</accession>
<dbReference type="AlphaFoldDB" id="A0A4Y2SHY2"/>
<dbReference type="EMBL" id="BGPR01021997">
    <property type="protein sequence ID" value="GBN87842.1"/>
    <property type="molecule type" value="Genomic_DNA"/>
</dbReference>
<dbReference type="OrthoDB" id="6432373at2759"/>
<evidence type="ECO:0000313" key="1">
    <source>
        <dbReference type="EMBL" id="GBN87842.1"/>
    </source>
</evidence>
<gene>
    <name evidence="1" type="ORF">AVEN_29753_1</name>
</gene>
<comment type="caution">
    <text evidence="1">The sequence shown here is derived from an EMBL/GenBank/DDBJ whole genome shotgun (WGS) entry which is preliminary data.</text>
</comment>
<name>A0A4Y2SHY2_ARAVE</name>
<organism evidence="1 2">
    <name type="scientific">Araneus ventricosus</name>
    <name type="common">Orbweaver spider</name>
    <name type="synonym">Epeira ventricosa</name>
    <dbReference type="NCBI Taxonomy" id="182803"/>
    <lineage>
        <taxon>Eukaryota</taxon>
        <taxon>Metazoa</taxon>
        <taxon>Ecdysozoa</taxon>
        <taxon>Arthropoda</taxon>
        <taxon>Chelicerata</taxon>
        <taxon>Arachnida</taxon>
        <taxon>Araneae</taxon>
        <taxon>Araneomorphae</taxon>
        <taxon>Entelegynae</taxon>
        <taxon>Araneoidea</taxon>
        <taxon>Araneidae</taxon>
        <taxon>Araneus</taxon>
    </lineage>
</organism>
<evidence type="ECO:0000313" key="2">
    <source>
        <dbReference type="Proteomes" id="UP000499080"/>
    </source>
</evidence>
<proteinExistence type="predicted"/>
<feature type="non-terminal residue" evidence="1">
    <location>
        <position position="129"/>
    </location>
</feature>
<sequence length="129" mass="14612">MFGNQQDTCLLLNSLLSAVKGTQSEESDPGRKFDLDDEDDAVTIISSTINALSRNTIGTSSVVERLNKQLLLQRRCHAAIFFTVLRSNGINCAEASKYYESVAHSFPTLSWKFYVKLNFQCKWSEYFVE</sequence>
<keyword evidence="2" id="KW-1185">Reference proteome</keyword>
<dbReference type="Proteomes" id="UP000499080">
    <property type="component" value="Unassembled WGS sequence"/>
</dbReference>